<dbReference type="AlphaFoldDB" id="A0A074Z0K3"/>
<dbReference type="Proteomes" id="UP000030641">
    <property type="component" value="Unassembled WGS sequence"/>
</dbReference>
<evidence type="ECO:0000256" key="1">
    <source>
        <dbReference type="SAM" id="MobiDB-lite"/>
    </source>
</evidence>
<evidence type="ECO:0000313" key="2">
    <source>
        <dbReference type="EMBL" id="KEQ99907.1"/>
    </source>
</evidence>
<dbReference type="OrthoDB" id="3911430at2759"/>
<protein>
    <submittedName>
        <fullName evidence="2">Uncharacterized protein</fullName>
    </submittedName>
</protein>
<name>A0A074Z0K3_AURSE</name>
<keyword evidence="3" id="KW-1185">Reference proteome</keyword>
<dbReference type="InParanoid" id="A0A074Z0K3"/>
<organism evidence="2 3">
    <name type="scientific">Aureobasidium subglaciale (strain EXF-2481)</name>
    <name type="common">Aureobasidium pullulans var. subglaciale</name>
    <dbReference type="NCBI Taxonomy" id="1043005"/>
    <lineage>
        <taxon>Eukaryota</taxon>
        <taxon>Fungi</taxon>
        <taxon>Dikarya</taxon>
        <taxon>Ascomycota</taxon>
        <taxon>Pezizomycotina</taxon>
        <taxon>Dothideomycetes</taxon>
        <taxon>Dothideomycetidae</taxon>
        <taxon>Dothideales</taxon>
        <taxon>Saccotheciaceae</taxon>
        <taxon>Aureobasidium</taxon>
    </lineage>
</organism>
<evidence type="ECO:0000313" key="3">
    <source>
        <dbReference type="Proteomes" id="UP000030641"/>
    </source>
</evidence>
<dbReference type="EMBL" id="KL584750">
    <property type="protein sequence ID" value="KEQ99907.1"/>
    <property type="molecule type" value="Genomic_DNA"/>
</dbReference>
<dbReference type="RefSeq" id="XP_013348062.1">
    <property type="nucleotide sequence ID" value="XM_013492608.1"/>
</dbReference>
<proteinExistence type="predicted"/>
<feature type="compositionally biased region" description="Basic residues" evidence="1">
    <location>
        <begin position="379"/>
        <end position="389"/>
    </location>
</feature>
<feature type="region of interest" description="Disordered" evidence="1">
    <location>
        <begin position="365"/>
        <end position="389"/>
    </location>
</feature>
<gene>
    <name evidence="2" type="ORF">AUEXF2481DRAFT_25780</name>
</gene>
<sequence>MTDTYGGTVHDACTDPDVQSAVQFQSATQRNGSNVCRSFACGSPERLRMLYLILYFWIFLAKTSATRTSDRIRDQKVAKEKEDEEAAKAAKAKKIEEDIRLYQGLQNNPELCFTDILDSSGPFEVRRRKLCRTKDQSLIGKWAVSAEWELEDFYPGQIIIAPHAYSVTDILAKWNPEGGEIAMTKAGPFGGKMRYMVVLWTTAQGLFCIPMFTIQRGFNSIPQERRKDYVTMVTEDVHEGFDNPTPWAGHPIIMTINPKIASTENSSPVSYAELSHPCSINKFHCLIPNVGSLDGDEYLRLLSLFKLKMDTWLAGAFKRFDVDEYKDEYILETRPVIEPRLDDDQMDEVLQTFAAKAFPNQFHSRRAKARETFGPVKKGVSKKGKGKKK</sequence>
<accession>A0A074Z0K3</accession>
<dbReference type="HOGENOM" id="CLU_049043_0_0_1"/>
<reference evidence="2 3" key="1">
    <citation type="journal article" date="2014" name="BMC Genomics">
        <title>Genome sequencing of four Aureobasidium pullulans varieties: biotechnological potential, stress tolerance, and description of new species.</title>
        <authorList>
            <person name="Gostin Ar C."/>
            <person name="Ohm R.A."/>
            <person name="Kogej T."/>
            <person name="Sonjak S."/>
            <person name="Turk M."/>
            <person name="Zajc J."/>
            <person name="Zalar P."/>
            <person name="Grube M."/>
            <person name="Sun H."/>
            <person name="Han J."/>
            <person name="Sharma A."/>
            <person name="Chiniquy J."/>
            <person name="Ngan C.Y."/>
            <person name="Lipzen A."/>
            <person name="Barry K."/>
            <person name="Grigoriev I.V."/>
            <person name="Gunde-Cimerman N."/>
        </authorList>
    </citation>
    <scope>NUCLEOTIDE SEQUENCE [LARGE SCALE GENOMIC DNA]</scope>
    <source>
        <strain evidence="2 3">EXF-2481</strain>
    </source>
</reference>
<dbReference type="GeneID" id="25363066"/>